<proteinExistence type="inferred from homology"/>
<reference evidence="10" key="1">
    <citation type="journal article" date="2011" name="Genome Res.">
        <title>Phylogeny-wide analysis of social amoeba genomes highlights ancient origins for complex intercellular communication.</title>
        <authorList>
            <person name="Heidel A.J."/>
            <person name="Lawal H.M."/>
            <person name="Felder M."/>
            <person name="Schilde C."/>
            <person name="Helps N.R."/>
            <person name="Tunggal B."/>
            <person name="Rivero F."/>
            <person name="John U."/>
            <person name="Schleicher M."/>
            <person name="Eichinger L."/>
            <person name="Platzer M."/>
            <person name="Noegel A.A."/>
            <person name="Schaap P."/>
            <person name="Gloeckner G."/>
        </authorList>
    </citation>
    <scope>NUCLEOTIDE SEQUENCE [LARGE SCALE GENOMIC DNA]</scope>
    <source>
        <strain evidence="10">SH3</strain>
    </source>
</reference>
<evidence type="ECO:0000259" key="8">
    <source>
        <dbReference type="Pfam" id="PF00125"/>
    </source>
</evidence>
<gene>
    <name evidence="9" type="ORF">DFA_08759</name>
</gene>
<evidence type="ECO:0000313" key="9">
    <source>
        <dbReference type="EMBL" id="EGG17760.1"/>
    </source>
</evidence>
<feature type="compositionally biased region" description="Basic and acidic residues" evidence="7">
    <location>
        <begin position="43"/>
        <end position="53"/>
    </location>
</feature>
<dbReference type="InterPro" id="IPR000558">
    <property type="entry name" value="Histone_H2B"/>
</dbReference>
<keyword evidence="6" id="KW-0238">DNA-binding</keyword>
<evidence type="ECO:0000256" key="7">
    <source>
        <dbReference type="SAM" id="MobiDB-lite"/>
    </source>
</evidence>
<protein>
    <recommendedName>
        <fullName evidence="8">Core Histone H2A/H2B/H3 domain-containing protein</fullName>
    </recommendedName>
</protein>
<accession>F4Q458</accession>
<evidence type="ECO:0000256" key="4">
    <source>
        <dbReference type="ARBA" id="ARBA00011538"/>
    </source>
</evidence>
<dbReference type="Pfam" id="PF00125">
    <property type="entry name" value="Histone"/>
    <property type="match status" value="1"/>
</dbReference>
<dbReference type="GeneID" id="14868998"/>
<evidence type="ECO:0000256" key="1">
    <source>
        <dbReference type="ARBA" id="ARBA00004123"/>
    </source>
</evidence>
<keyword evidence="10" id="KW-1185">Reference proteome</keyword>
<dbReference type="FunFam" id="1.10.20.10:FF:000043">
    <property type="entry name" value="Histone H2B"/>
    <property type="match status" value="1"/>
</dbReference>
<dbReference type="CDD" id="cd22910">
    <property type="entry name" value="HFD_H2B"/>
    <property type="match status" value="1"/>
</dbReference>
<dbReference type="Gene3D" id="1.10.20.10">
    <property type="entry name" value="Histone, subunit A"/>
    <property type="match status" value="1"/>
</dbReference>
<dbReference type="OrthoDB" id="30550at2759"/>
<dbReference type="InterPro" id="IPR007125">
    <property type="entry name" value="H2A/H2B/H3"/>
</dbReference>
<dbReference type="EMBL" id="GL883021">
    <property type="protein sequence ID" value="EGG17760.1"/>
    <property type="molecule type" value="Genomic_DNA"/>
</dbReference>
<name>F4Q458_CACFS</name>
<comment type="similarity">
    <text evidence="3">Belongs to the histone H2B family.</text>
</comment>
<dbReference type="GO" id="GO:0003677">
    <property type="term" value="F:DNA binding"/>
    <property type="evidence" value="ECO:0007669"/>
    <property type="project" value="InterPro"/>
</dbReference>
<dbReference type="GO" id="GO:0000786">
    <property type="term" value="C:nucleosome"/>
    <property type="evidence" value="ECO:0007669"/>
    <property type="project" value="UniProtKB-KW"/>
</dbReference>
<dbReference type="SUPFAM" id="SSF47113">
    <property type="entry name" value="Histone-fold"/>
    <property type="match status" value="1"/>
</dbReference>
<dbReference type="OMA" id="FCPFAIR"/>
<dbReference type="PANTHER" id="PTHR23428">
    <property type="entry name" value="HISTONE H2B"/>
    <property type="match status" value="1"/>
</dbReference>
<feature type="domain" description="Core Histone H2A/H2B/H3" evidence="8">
    <location>
        <begin position="47"/>
        <end position="135"/>
    </location>
</feature>
<keyword evidence="5" id="KW-0158">Chromosome</keyword>
<comment type="subunit">
    <text evidence="4">The nucleosome is a histone octamer containing two molecules each of H2A, H2B, H3 and H4 assembled in one H3-H4 heterotetramer and two H2A-H2B heterodimers. The octamer wraps approximately 147 bp of DNA.</text>
</comment>
<evidence type="ECO:0000256" key="5">
    <source>
        <dbReference type="ARBA" id="ARBA00022454"/>
    </source>
</evidence>
<dbReference type="Proteomes" id="UP000007797">
    <property type="component" value="Unassembled WGS sequence"/>
</dbReference>
<sequence>MAKSAAKKKTTKEKEIESTPPTPPTTTTTTTEVPKKAVKKTPKVADTKGETNKTPKKSKIKYTSFSSYIHKVFKQVVAPDRKNEKKYSMSSKSMEVMNSFVLDTFERLATEAASLVRKTKRQTLASRDIQVATRIILSGELAKHAIVQGMAAVNKLNSDKKPRS</sequence>
<organism evidence="9 10">
    <name type="scientific">Cavenderia fasciculata</name>
    <name type="common">Slime mold</name>
    <name type="synonym">Dictyostelium fasciculatum</name>
    <dbReference type="NCBI Taxonomy" id="261658"/>
    <lineage>
        <taxon>Eukaryota</taxon>
        <taxon>Amoebozoa</taxon>
        <taxon>Evosea</taxon>
        <taxon>Eumycetozoa</taxon>
        <taxon>Dictyostelia</taxon>
        <taxon>Acytosteliales</taxon>
        <taxon>Cavenderiaceae</taxon>
        <taxon>Cavenderia</taxon>
    </lineage>
</organism>
<keyword evidence="6" id="KW-0544">Nucleosome core</keyword>
<evidence type="ECO:0000313" key="10">
    <source>
        <dbReference type="Proteomes" id="UP000007797"/>
    </source>
</evidence>
<dbReference type="GO" id="GO:0005634">
    <property type="term" value="C:nucleus"/>
    <property type="evidence" value="ECO:0007669"/>
    <property type="project" value="UniProtKB-SubCell"/>
</dbReference>
<evidence type="ECO:0000256" key="2">
    <source>
        <dbReference type="ARBA" id="ARBA00004286"/>
    </source>
</evidence>
<dbReference type="InterPro" id="IPR009072">
    <property type="entry name" value="Histone-fold"/>
</dbReference>
<feature type="compositionally biased region" description="Basic residues" evidence="7">
    <location>
        <begin position="1"/>
        <end position="11"/>
    </location>
</feature>
<dbReference type="RefSeq" id="XP_004356244.1">
    <property type="nucleotide sequence ID" value="XM_004356191.1"/>
</dbReference>
<dbReference type="STRING" id="1054147.F4Q458"/>
<evidence type="ECO:0000256" key="3">
    <source>
        <dbReference type="ARBA" id="ARBA00006846"/>
    </source>
</evidence>
<dbReference type="AlphaFoldDB" id="F4Q458"/>
<comment type="subcellular location">
    <subcellularLocation>
        <location evidence="2">Chromosome</location>
    </subcellularLocation>
    <subcellularLocation>
        <location evidence="1">Nucleus</location>
    </subcellularLocation>
</comment>
<feature type="region of interest" description="Disordered" evidence="7">
    <location>
        <begin position="1"/>
        <end position="57"/>
    </location>
</feature>
<dbReference type="KEGG" id="dfa:DFA_08759"/>
<dbReference type="SMART" id="SM00427">
    <property type="entry name" value="H2B"/>
    <property type="match status" value="1"/>
</dbReference>
<dbReference type="GO" id="GO:0046982">
    <property type="term" value="F:protein heterodimerization activity"/>
    <property type="evidence" value="ECO:0007669"/>
    <property type="project" value="InterPro"/>
</dbReference>
<dbReference type="GO" id="GO:0030527">
    <property type="term" value="F:structural constituent of chromatin"/>
    <property type="evidence" value="ECO:0007669"/>
    <property type="project" value="InterPro"/>
</dbReference>
<evidence type="ECO:0000256" key="6">
    <source>
        <dbReference type="ARBA" id="ARBA00023269"/>
    </source>
</evidence>